<dbReference type="AlphaFoldDB" id="A0A0M3KHV6"/>
<name>A0A0M3KHV6_ANISI</name>
<dbReference type="WBParaSite" id="ASIM_0002057101-mRNA-1">
    <property type="protein sequence ID" value="ASIM_0002057101-mRNA-1"/>
    <property type="gene ID" value="ASIM_0002057101"/>
</dbReference>
<proteinExistence type="predicted"/>
<sequence length="52" mass="5800">LLDAATRYKQCSAFYKALTKPEQKKGPKLEIDLVVEDGAKWVCDSEIVLGDD</sequence>
<accession>A0A0M3KHV6</accession>
<organism evidence="1">
    <name type="scientific">Anisakis simplex</name>
    <name type="common">Herring worm</name>
    <dbReference type="NCBI Taxonomy" id="6269"/>
    <lineage>
        <taxon>Eukaryota</taxon>
        <taxon>Metazoa</taxon>
        <taxon>Ecdysozoa</taxon>
        <taxon>Nematoda</taxon>
        <taxon>Chromadorea</taxon>
        <taxon>Rhabditida</taxon>
        <taxon>Spirurina</taxon>
        <taxon>Ascaridomorpha</taxon>
        <taxon>Ascaridoidea</taxon>
        <taxon>Anisakidae</taxon>
        <taxon>Anisakis</taxon>
        <taxon>Anisakis simplex complex</taxon>
    </lineage>
</organism>
<evidence type="ECO:0000313" key="1">
    <source>
        <dbReference type="WBParaSite" id="ASIM_0002057101-mRNA-1"/>
    </source>
</evidence>
<reference evidence="1" key="1">
    <citation type="submission" date="2017-02" db="UniProtKB">
        <authorList>
            <consortium name="WormBaseParasite"/>
        </authorList>
    </citation>
    <scope>IDENTIFICATION</scope>
</reference>
<protein>
    <submittedName>
        <fullName evidence="1">3-isopropylmalate dehydratase large subunit</fullName>
    </submittedName>
</protein>